<feature type="transmembrane region" description="Helical" evidence="6">
    <location>
        <begin position="673"/>
        <end position="692"/>
    </location>
</feature>
<dbReference type="GO" id="GO:0035556">
    <property type="term" value="P:intracellular signal transduction"/>
    <property type="evidence" value="ECO:0007669"/>
    <property type="project" value="InterPro"/>
</dbReference>
<feature type="region of interest" description="Disordered" evidence="5">
    <location>
        <begin position="611"/>
        <end position="659"/>
    </location>
</feature>
<feature type="compositionally biased region" description="Basic and acidic residues" evidence="5">
    <location>
        <begin position="51"/>
        <end position="64"/>
    </location>
</feature>
<gene>
    <name evidence="8" type="ORF">PGLA2088_LOCUS4979</name>
</gene>
<sequence length="1402" mass="153665">GRNLIGTNRGERKESACRLHLRPGLAWAAGRDLGPPTCSKASMQQATVPDHAQDADSPAERTGRPETPTAAARAETNSQPPSFAVLPQAAPPSPSEPQPPLPPPDWPSPQSPSSPSDRPFFARSASRSFKAAAAAVARQLQPSASASAASNVASASCAASASSSASCAESEPGAPPAPAARVPSGVGAPTKSQSAASGNSQDAEGLSRVSDESGCEPTGPTSAAEKPDAPLSQLARAMSGASARSGELDAAAAMAIPVFSLPPPGRTKTITWAAQSPKSSTSARRRSDPEASKSFKSLLPSRGGVSQRRVSVGHNASSSSADPVPESLDPPPQESRGRLAPEGTSRRSKRGSPAPAGKRAVAPEPNSSEGEQLSSEKGRFGRRASRISNGNGAAVVWGEVPSGRRNSTMSRRTSLVSIASVGSTLERNGSGGPVAPAGLLQFQFQEVSRSFIEGLRKCSRTVVDSWRFNVLTTALTFYALMGDDFRLLATHKGSDVLFNGLTILCILIFTLEILVEILGREGYFLGFFFQLDLVCTVTLLFDLTWVANLVHCSTDLALIAQRGDTTSFQAKLSDMTSTRAGRTVRILRLIRLGKLYKTYRNAVEHFDVQSPEANLVPGSPDDELPGDVDEASVGPRRSTSRGSIGSHSQEGGSDGEKADMAEMRVGKKLSDMTTRRVIVLVLVMLFSAPFFLPETIGLMESDSSGLLGTEMVYERWRSWCLLDGRNASLPWCIQNVADFSADSERQQQRAWLEHYLLTFIHSNYHGDFYWTLFWIGLSSQTAMKQDRDSAPTVISQLAQLNQERYLGPAALPRDRLWEWDKMYSNEKWVIKGSKLPEAVKQKLVAPWLERCSGFYGVSLLEGDAEKLGFDCSIEEELRCNEVQYRSPLAKTFEEGRHIELLFVFDIRQYSQTEAGLSILATIFMCFAVGLGALSFSNDANTLLLEPLQRIVAKMEAIKDSPLQAIKFGEIEYRREMEEQQIRELKMRQMGKCGRFFYTYRERRKGREPMETLILERTLIKLGGLLALGFGEAGAEVIGQNMQAGGAGVNAMVPGKKVDAIIGFCSIRNFGDATEVLKEKVMVFVNQVGEIVHGCVDNFHGAPNRNFGDSFLIVWRLTGALDNKKRKLADMALMSFVRINMEVHKSRVLAVYRNHPGLKQRISQYRVQLGFGLHCGWAIEGAIGSEFKIDASYLSPNVNVASRLGMEAEQFGVWILMSHFMQHLCSKEMAGYCRMIDHVIVEGSKTPIRIYTVDLDASKLAVKETPSGVGQMRNRFKLRQIRELLKNEKWAEDYKVSDIFKEDEDIVSMRLAYSKEFFLRFSVGFRNYEAGEWFVARDMFCACTYSADSASLLSARSSVEESQWPEDGPVRALLAFMRKTDFEPPSNWTGYRQLNEDVGLAMR</sequence>
<comment type="subcellular location">
    <subcellularLocation>
        <location evidence="1">Membrane</location>
        <topology evidence="1">Multi-pass membrane protein</topology>
    </subcellularLocation>
</comment>
<protein>
    <recommendedName>
        <fullName evidence="7">Guanylate cyclase domain-containing protein</fullName>
    </recommendedName>
</protein>
<dbReference type="Gene3D" id="1.20.120.350">
    <property type="entry name" value="Voltage-gated potassium channels. Chain C"/>
    <property type="match status" value="1"/>
</dbReference>
<evidence type="ECO:0000256" key="5">
    <source>
        <dbReference type="SAM" id="MobiDB-lite"/>
    </source>
</evidence>
<dbReference type="SUPFAM" id="SSF55073">
    <property type="entry name" value="Nucleotide cyclase"/>
    <property type="match status" value="1"/>
</dbReference>
<dbReference type="PANTHER" id="PTHR43336">
    <property type="entry name" value="OXYGEN SENSOR HISTIDINE KINASE RESPONSE REGULATOR DEVS/DOSS"/>
    <property type="match status" value="1"/>
</dbReference>
<dbReference type="PROSITE" id="PS50125">
    <property type="entry name" value="GUANYLATE_CYCLASE_2"/>
    <property type="match status" value="1"/>
</dbReference>
<dbReference type="Pfam" id="PF00520">
    <property type="entry name" value="Ion_trans"/>
    <property type="match status" value="1"/>
</dbReference>
<feature type="region of interest" description="Disordered" evidence="5">
    <location>
        <begin position="23"/>
        <end position="247"/>
    </location>
</feature>
<feature type="compositionally biased region" description="Low complexity" evidence="5">
    <location>
        <begin position="179"/>
        <end position="189"/>
    </location>
</feature>
<evidence type="ECO:0000313" key="9">
    <source>
        <dbReference type="Proteomes" id="UP000626109"/>
    </source>
</evidence>
<dbReference type="Proteomes" id="UP000626109">
    <property type="component" value="Unassembled WGS sequence"/>
</dbReference>
<dbReference type="InterPro" id="IPR027359">
    <property type="entry name" value="Volt_channel_dom_sf"/>
</dbReference>
<evidence type="ECO:0000256" key="6">
    <source>
        <dbReference type="SAM" id="Phobius"/>
    </source>
</evidence>
<evidence type="ECO:0000313" key="8">
    <source>
        <dbReference type="EMBL" id="CAE8646638.1"/>
    </source>
</evidence>
<accession>A0A813I460</accession>
<dbReference type="GO" id="GO:0016020">
    <property type="term" value="C:membrane"/>
    <property type="evidence" value="ECO:0007669"/>
    <property type="project" value="UniProtKB-SubCell"/>
</dbReference>
<name>A0A813I460_POLGL</name>
<keyword evidence="2 6" id="KW-0812">Transmembrane</keyword>
<dbReference type="PANTHER" id="PTHR43336:SF3">
    <property type="entry name" value="GUANYLATE CYCLASE DOMAIN-CONTAINING PROTEIN"/>
    <property type="match status" value="1"/>
</dbReference>
<keyword evidence="4 6" id="KW-0472">Membrane</keyword>
<feature type="transmembrane region" description="Helical" evidence="6">
    <location>
        <begin position="914"/>
        <end position="935"/>
    </location>
</feature>
<evidence type="ECO:0000256" key="3">
    <source>
        <dbReference type="ARBA" id="ARBA00022989"/>
    </source>
</evidence>
<dbReference type="EMBL" id="CAJNNW010004653">
    <property type="protein sequence ID" value="CAE8646638.1"/>
    <property type="molecule type" value="Genomic_DNA"/>
</dbReference>
<feature type="compositionally biased region" description="Low complexity" evidence="5">
    <location>
        <begin position="235"/>
        <end position="245"/>
    </location>
</feature>
<feature type="transmembrane region" description="Helical" evidence="6">
    <location>
        <begin position="522"/>
        <end position="541"/>
    </location>
</feature>
<comment type="caution">
    <text evidence="8">The sequence shown here is derived from an EMBL/GenBank/DDBJ whole genome shotgun (WGS) entry which is preliminary data.</text>
</comment>
<feature type="domain" description="Guanylate cyclase" evidence="7">
    <location>
        <begin position="1060"/>
        <end position="1204"/>
    </location>
</feature>
<feature type="compositionally biased region" description="Low complexity" evidence="5">
    <location>
        <begin position="113"/>
        <end position="172"/>
    </location>
</feature>
<dbReference type="InterPro" id="IPR029787">
    <property type="entry name" value="Nucleotide_cyclase"/>
</dbReference>
<dbReference type="GO" id="GO:0009190">
    <property type="term" value="P:cyclic nucleotide biosynthetic process"/>
    <property type="evidence" value="ECO:0007669"/>
    <property type="project" value="InterPro"/>
</dbReference>
<dbReference type="InterPro" id="IPR005821">
    <property type="entry name" value="Ion_trans_dom"/>
</dbReference>
<dbReference type="SUPFAM" id="SSF81324">
    <property type="entry name" value="Voltage-gated potassium channels"/>
    <property type="match status" value="1"/>
</dbReference>
<dbReference type="CDD" id="cd07302">
    <property type="entry name" value="CHD"/>
    <property type="match status" value="1"/>
</dbReference>
<dbReference type="Gene3D" id="3.30.70.1230">
    <property type="entry name" value="Nucleotide cyclase"/>
    <property type="match status" value="1"/>
</dbReference>
<dbReference type="Pfam" id="PF00211">
    <property type="entry name" value="Guanylate_cyc"/>
    <property type="match status" value="1"/>
</dbReference>
<organism evidence="8 9">
    <name type="scientific">Polarella glacialis</name>
    <name type="common">Dinoflagellate</name>
    <dbReference type="NCBI Taxonomy" id="89957"/>
    <lineage>
        <taxon>Eukaryota</taxon>
        <taxon>Sar</taxon>
        <taxon>Alveolata</taxon>
        <taxon>Dinophyceae</taxon>
        <taxon>Suessiales</taxon>
        <taxon>Suessiaceae</taxon>
        <taxon>Polarella</taxon>
    </lineage>
</organism>
<dbReference type="GO" id="GO:0005216">
    <property type="term" value="F:monoatomic ion channel activity"/>
    <property type="evidence" value="ECO:0007669"/>
    <property type="project" value="InterPro"/>
</dbReference>
<reference evidence="8" key="1">
    <citation type="submission" date="2021-02" db="EMBL/GenBank/DDBJ databases">
        <authorList>
            <person name="Dougan E. K."/>
            <person name="Rhodes N."/>
            <person name="Thang M."/>
            <person name="Chan C."/>
        </authorList>
    </citation>
    <scope>NUCLEOTIDE SEQUENCE</scope>
</reference>
<feature type="compositionally biased region" description="Polar residues" evidence="5">
    <location>
        <begin position="268"/>
        <end position="282"/>
    </location>
</feature>
<evidence type="ECO:0000256" key="2">
    <source>
        <dbReference type="ARBA" id="ARBA00022692"/>
    </source>
</evidence>
<evidence type="ECO:0000256" key="1">
    <source>
        <dbReference type="ARBA" id="ARBA00004141"/>
    </source>
</evidence>
<proteinExistence type="predicted"/>
<feature type="compositionally biased region" description="Acidic residues" evidence="5">
    <location>
        <begin position="620"/>
        <end position="630"/>
    </location>
</feature>
<feature type="compositionally biased region" description="Low complexity" evidence="5">
    <location>
        <begin position="65"/>
        <end position="76"/>
    </location>
</feature>
<evidence type="ECO:0000259" key="7">
    <source>
        <dbReference type="PROSITE" id="PS50125"/>
    </source>
</evidence>
<evidence type="ECO:0000256" key="4">
    <source>
        <dbReference type="ARBA" id="ARBA00023136"/>
    </source>
</evidence>
<feature type="compositionally biased region" description="Pro residues" evidence="5">
    <location>
        <begin position="89"/>
        <end position="112"/>
    </location>
</feature>
<feature type="compositionally biased region" description="Polar residues" evidence="5">
    <location>
        <begin position="640"/>
        <end position="651"/>
    </location>
</feature>
<feature type="non-terminal residue" evidence="8">
    <location>
        <position position="1"/>
    </location>
</feature>
<keyword evidence="3 6" id="KW-1133">Transmembrane helix</keyword>
<feature type="region of interest" description="Disordered" evidence="5">
    <location>
        <begin position="259"/>
        <end position="385"/>
    </location>
</feature>
<feature type="transmembrane region" description="Helical" evidence="6">
    <location>
        <begin position="496"/>
        <end position="515"/>
    </location>
</feature>
<feature type="compositionally biased region" description="Polar residues" evidence="5">
    <location>
        <begin position="190"/>
        <end position="202"/>
    </location>
</feature>
<dbReference type="InterPro" id="IPR001054">
    <property type="entry name" value="A/G_cyclase"/>
</dbReference>